<dbReference type="NCBIfam" id="TIGR03737">
    <property type="entry name" value="PRTRC_B"/>
    <property type="match status" value="1"/>
</dbReference>
<dbReference type="AlphaFoldDB" id="A0A1I2BKN6"/>
<evidence type="ECO:0000313" key="1">
    <source>
        <dbReference type="EMBL" id="SFE56762.1"/>
    </source>
</evidence>
<protein>
    <submittedName>
        <fullName evidence="1">PRTRC system protein B</fullName>
    </submittedName>
</protein>
<gene>
    <name evidence="1" type="ORF">SAMN05216167_115132</name>
</gene>
<accession>A0A1I2BKN6</accession>
<proteinExistence type="predicted"/>
<dbReference type="OrthoDB" id="1030341at2"/>
<keyword evidence="2" id="KW-1185">Reference proteome</keyword>
<dbReference type="STRING" id="662367.SAMN05216167_115132"/>
<dbReference type="Pfam" id="PF14460">
    <property type="entry name" value="Prok-E2_D"/>
    <property type="match status" value="1"/>
</dbReference>
<evidence type="ECO:0000313" key="2">
    <source>
        <dbReference type="Proteomes" id="UP000198598"/>
    </source>
</evidence>
<dbReference type="InterPro" id="IPR032787">
    <property type="entry name" value="Prok-E2_D"/>
</dbReference>
<dbReference type="InterPro" id="IPR022280">
    <property type="entry name" value="PRTRC_protein-B"/>
</dbReference>
<sequence>MQNITEQFGLGYYPFKALLLYRSESETRSFYLEAFDIEKKTGKPINAHPLAENELSMLSKALLTKEKKQQAYLMPKGLLPTNVLSLNTQSGIVLWYTPAQEQSLFFKDSLTILCGKAQVPALVWKASKCGLQLFALSEDRKPDIKTPLYHAPFFNTAKSGNVCMGTVQVGISGSSSLEEFIVAWETAFFNSYFSHLNDQHQPVKGNIIQLWQSLIDTGNMFPTEVLNKSSLTIQQLL</sequence>
<reference evidence="1 2" key="1">
    <citation type="submission" date="2016-10" db="EMBL/GenBank/DDBJ databases">
        <authorList>
            <person name="de Groot N.N."/>
        </authorList>
    </citation>
    <scope>NUCLEOTIDE SEQUENCE [LARGE SCALE GENOMIC DNA]</scope>
    <source>
        <strain evidence="1 2">DSM 26130</strain>
    </source>
</reference>
<dbReference type="EMBL" id="FOLQ01000015">
    <property type="protein sequence ID" value="SFE56762.1"/>
    <property type="molecule type" value="Genomic_DNA"/>
</dbReference>
<dbReference type="Proteomes" id="UP000198598">
    <property type="component" value="Unassembled WGS sequence"/>
</dbReference>
<organism evidence="1 2">
    <name type="scientific">Spirosoma endophyticum</name>
    <dbReference type="NCBI Taxonomy" id="662367"/>
    <lineage>
        <taxon>Bacteria</taxon>
        <taxon>Pseudomonadati</taxon>
        <taxon>Bacteroidota</taxon>
        <taxon>Cytophagia</taxon>
        <taxon>Cytophagales</taxon>
        <taxon>Cytophagaceae</taxon>
        <taxon>Spirosoma</taxon>
    </lineage>
</organism>
<name>A0A1I2BKN6_9BACT</name>
<dbReference type="RefSeq" id="WP_093832026.1">
    <property type="nucleotide sequence ID" value="NZ_FOLQ01000015.1"/>
</dbReference>